<dbReference type="Proteomes" id="UP000232615">
    <property type="component" value="Segment"/>
</dbReference>
<proteinExistence type="predicted"/>
<protein>
    <submittedName>
        <fullName evidence="2">Uncharacterized protein</fullName>
    </submittedName>
</protein>
<evidence type="ECO:0000313" key="3">
    <source>
        <dbReference type="Proteomes" id="UP000232615"/>
    </source>
</evidence>
<evidence type="ECO:0000313" key="2">
    <source>
        <dbReference type="EMBL" id="AHC55201.1"/>
    </source>
</evidence>
<dbReference type="EMBL" id="KF483846">
    <property type="protein sequence ID" value="AHC55201.1"/>
    <property type="molecule type" value="Genomic_DNA"/>
</dbReference>
<organism evidence="2 3">
    <name type="scientific">Tunisvirus fontaine2</name>
    <dbReference type="NCBI Taxonomy" id="1421067"/>
    <lineage>
        <taxon>Viruses</taxon>
        <taxon>Varidnaviria</taxon>
        <taxon>Bamfordvirae</taxon>
        <taxon>Nucleocytoviricota</taxon>
        <taxon>Megaviricetes</taxon>
        <taxon>Pimascovirales</taxon>
        <taxon>Pimascovirales incertae sedis</taxon>
        <taxon>Marseilleviridae</taxon>
        <taxon>Losannavirus</taxon>
        <taxon>Losannavirus tunisense</taxon>
    </lineage>
</organism>
<evidence type="ECO:0000256" key="1">
    <source>
        <dbReference type="SAM" id="Coils"/>
    </source>
</evidence>
<reference evidence="2 3" key="1">
    <citation type="journal article" date="2014" name="Arch. Virol.">
        <title>Complete genome sequence of Tunisvirus, a new member of the proposed family Marseilleviridae.</title>
        <authorList>
            <person name="Aherfi S."/>
            <person name="Boughalmi M."/>
            <person name="Pagnier I."/>
            <person name="Fournous G."/>
            <person name="La Scola B."/>
            <person name="Raoult D."/>
            <person name="Colson P."/>
        </authorList>
    </citation>
    <scope>NUCLEOTIDE SEQUENCE [LARGE SCALE GENOMIC DNA]</scope>
    <source>
        <strain evidence="2 3">U484</strain>
    </source>
</reference>
<keyword evidence="1" id="KW-0175">Coiled coil</keyword>
<gene>
    <name evidence="2" type="ORF">TNS_ORF483</name>
</gene>
<feature type="coiled-coil region" evidence="1">
    <location>
        <begin position="97"/>
        <end position="131"/>
    </location>
</feature>
<sequence length="148" mass="17408">MMQSGYLQGALRVLKEEFSLKEEDISGYEDSSRVNLAGISVTQCEIFSGDDNKVCSWDERHENGKVLHSWFEYTQPSFREFTEKLIKQAENSLFLTLRLREKKTAELEEENKKLLEENKKLREEIMELLYAPEGYGYKIAKRHFIENS</sequence>
<keyword evidence="3" id="KW-1185">Reference proteome</keyword>
<name>V9SFT4_9VIRU</name>
<accession>V9SFT4</accession>